<dbReference type="AlphaFoldDB" id="A0A5B8CTE8"/>
<dbReference type="SUPFAM" id="SSF47413">
    <property type="entry name" value="lambda repressor-like DNA-binding domains"/>
    <property type="match status" value="1"/>
</dbReference>
<dbReference type="EMBL" id="CP040946">
    <property type="protein sequence ID" value="QDC44602.1"/>
    <property type="molecule type" value="Genomic_DNA"/>
</dbReference>
<accession>A0A5B8CTE8</accession>
<dbReference type="CDD" id="cd00093">
    <property type="entry name" value="HTH_XRE"/>
    <property type="match status" value="1"/>
</dbReference>
<keyword evidence="2" id="KW-1185">Reference proteome</keyword>
<dbReference type="InterPro" id="IPR010982">
    <property type="entry name" value="Lambda_DNA-bd_dom_sf"/>
</dbReference>
<reference evidence="2" key="1">
    <citation type="journal article" date="2019" name="ISME J.">
        <title>Evolution in action: habitat transition from sediment to the pelagial leads to genome streamlining in Methylophilaceae.</title>
        <authorList>
            <person name="Salcher M."/>
            <person name="Schaefle D."/>
            <person name="Kaspar M."/>
            <person name="Neuenschwander S.M."/>
            <person name="Ghai R."/>
        </authorList>
    </citation>
    <scope>NUCLEOTIDE SEQUENCE [LARGE SCALE GENOMIC DNA]</scope>
    <source>
        <strain evidence="2">MMS-M-51</strain>
    </source>
</reference>
<evidence type="ECO:0000313" key="2">
    <source>
        <dbReference type="Proteomes" id="UP000311008"/>
    </source>
</evidence>
<dbReference type="Proteomes" id="UP000311008">
    <property type="component" value="Chromosome"/>
</dbReference>
<dbReference type="RefSeq" id="WP_140003932.1">
    <property type="nucleotide sequence ID" value="NZ_CP040946.1"/>
</dbReference>
<gene>
    <name evidence="1" type="ORF">FIU01_08710</name>
</gene>
<name>A0A5B8CTE8_9PROT</name>
<dbReference type="KEGG" id="mmec:FIU01_08710"/>
<dbReference type="Gene3D" id="1.10.260.40">
    <property type="entry name" value="lambda repressor-like DNA-binding domains"/>
    <property type="match status" value="1"/>
</dbReference>
<dbReference type="GO" id="GO:0003677">
    <property type="term" value="F:DNA binding"/>
    <property type="evidence" value="ECO:0007669"/>
    <property type="project" value="InterPro"/>
</dbReference>
<proteinExistence type="predicted"/>
<dbReference type="InterPro" id="IPR001387">
    <property type="entry name" value="Cro/C1-type_HTH"/>
</dbReference>
<sequence length="168" mass="19309">MAPATRKSICVIALCREAPLDRGLRWLAWPLHIGFEQYLNQNIKKSFQQYMYLCIISWMKIEYSPVQLSAKIKAKKITQKQIEIATGVSQSQISRLLSSERFNNSKSYRKICNYVFLNNEKTTRDLVLNNEDLINALSTVWDGSEDQAKLIADVIYSLGGLCVRPQMK</sequence>
<organism evidence="1 2">
    <name type="scientific">Methylophilus medardicus</name>
    <dbReference type="NCBI Taxonomy" id="2588534"/>
    <lineage>
        <taxon>Bacteria</taxon>
        <taxon>Pseudomonadati</taxon>
        <taxon>Pseudomonadota</taxon>
        <taxon>Betaproteobacteria</taxon>
        <taxon>Nitrosomonadales</taxon>
        <taxon>Methylophilaceae</taxon>
        <taxon>Methylophilus</taxon>
    </lineage>
</organism>
<protein>
    <submittedName>
        <fullName evidence="1">Helix-turn-helix domain-containing protein</fullName>
    </submittedName>
</protein>
<evidence type="ECO:0000313" key="1">
    <source>
        <dbReference type="EMBL" id="QDC44602.1"/>
    </source>
</evidence>